<evidence type="ECO:0000313" key="3">
    <source>
        <dbReference type="Proteomes" id="UP001161325"/>
    </source>
</evidence>
<proteinExistence type="predicted"/>
<sequence length="519" mass="54759">MTSRASAVAAWAGVVQAALLGSTRTSASLDAAPPDVAALLHALDARDTSTERRLLARAAVLSAYVRAGRLPARRATPPDDPAPVDDAPVVPPAAARLLATLLVGEHRDVLPEWLARAAAGGWRAPSPLLPALLDLARAAPALQPDVVRVLGARGRWLAARHPDWSWAAGTSSDTARATWETGAPPARVMALATLRADDAAAARELLAATWRTESAAGRAKLLAALETSLGPDDEPFLEAALDDRSREVRAVAAGLLASLPGSALVARMTERARAALRYEAGGLLRRARLVVTLPGAPDEAAVRDGVQPAPPPGIGERAWWLSQIVAAVPPAAWTAAWGLGAERVVTLLRDDEWTQPLADGWARAALRHRDAEWADALLRANVLVDRHARLAPPRAALLGLLPPARREALLVDALVGRVGVSPVELLHGAPPPWGDALARHALTWYRRRATGATGLGVTWATDAPVAESLPMLATRIPPALADEASNGWPAEPAPPWPRAIERFQSLLALRRALHAAFTP</sequence>
<protein>
    <recommendedName>
        <fullName evidence="4">HEAT repeat protein</fullName>
    </recommendedName>
</protein>
<keyword evidence="3" id="KW-1185">Reference proteome</keyword>
<name>A0AA37V0P3_9BACT</name>
<dbReference type="Proteomes" id="UP001161325">
    <property type="component" value="Unassembled WGS sequence"/>
</dbReference>
<keyword evidence="1" id="KW-0732">Signal</keyword>
<evidence type="ECO:0000256" key="1">
    <source>
        <dbReference type="SAM" id="SignalP"/>
    </source>
</evidence>
<accession>A0AA37V0P3</accession>
<dbReference type="Pfam" id="PF18944">
    <property type="entry name" value="DUF5691"/>
    <property type="match status" value="1"/>
</dbReference>
<dbReference type="InterPro" id="IPR043746">
    <property type="entry name" value="DUF5691"/>
</dbReference>
<dbReference type="AlphaFoldDB" id="A0AA37V0P3"/>
<comment type="caution">
    <text evidence="2">The sequence shown here is derived from an EMBL/GenBank/DDBJ whole genome shotgun (WGS) entry which is preliminary data.</text>
</comment>
<gene>
    <name evidence="2" type="ORF">rosag_14230</name>
</gene>
<dbReference type="RefSeq" id="WP_284349353.1">
    <property type="nucleotide sequence ID" value="NZ_BRXS01000002.1"/>
</dbReference>
<feature type="chain" id="PRO_5041470878" description="HEAT repeat protein" evidence="1">
    <location>
        <begin position="18"/>
        <end position="519"/>
    </location>
</feature>
<organism evidence="2 3">
    <name type="scientific">Roseisolibacter agri</name>
    <dbReference type="NCBI Taxonomy" id="2014610"/>
    <lineage>
        <taxon>Bacteria</taxon>
        <taxon>Pseudomonadati</taxon>
        <taxon>Gemmatimonadota</taxon>
        <taxon>Gemmatimonadia</taxon>
        <taxon>Gemmatimonadales</taxon>
        <taxon>Gemmatimonadaceae</taxon>
        <taxon>Roseisolibacter</taxon>
    </lineage>
</organism>
<dbReference type="EMBL" id="BRXS01000002">
    <property type="protein sequence ID" value="GLC24910.1"/>
    <property type="molecule type" value="Genomic_DNA"/>
</dbReference>
<feature type="signal peptide" evidence="1">
    <location>
        <begin position="1"/>
        <end position="17"/>
    </location>
</feature>
<reference evidence="2" key="1">
    <citation type="submission" date="2022-08" db="EMBL/GenBank/DDBJ databases">
        <title>Draft genome sequencing of Roseisolibacter agri AW1220.</title>
        <authorList>
            <person name="Tobiishi Y."/>
            <person name="Tonouchi A."/>
        </authorList>
    </citation>
    <scope>NUCLEOTIDE SEQUENCE</scope>
    <source>
        <strain evidence="2">AW1220</strain>
    </source>
</reference>
<evidence type="ECO:0000313" key="2">
    <source>
        <dbReference type="EMBL" id="GLC24910.1"/>
    </source>
</evidence>
<evidence type="ECO:0008006" key="4">
    <source>
        <dbReference type="Google" id="ProtNLM"/>
    </source>
</evidence>